<proteinExistence type="predicted"/>
<name>H5XV74_9FIRM</name>
<dbReference type="InterPro" id="IPR010559">
    <property type="entry name" value="Sig_transdc_His_kin_internal"/>
</dbReference>
<keyword evidence="4" id="KW-1185">Reference proteome</keyword>
<dbReference type="GO" id="GO:0000155">
    <property type="term" value="F:phosphorelay sensor kinase activity"/>
    <property type="evidence" value="ECO:0007669"/>
    <property type="project" value="InterPro"/>
</dbReference>
<dbReference type="STRING" id="768710.DesyoDRAFT_2606"/>
<dbReference type="HOGENOM" id="CLU_1376245_0_0_9"/>
<dbReference type="AlphaFoldDB" id="H5XV74"/>
<accession>H5XV74</accession>
<sequence>MKNSFENRVSQHFLFNSLNAVASLCRKNPEAAAELVIEISTYLQRSLEDKAPLITLDEELEHVSAYLNIQKARFAGRLNIRLNIEDNIQCLIPAFTLQPIIDNAIIHGVLKRKYGGTVSLSIKKLSHSVQVRVQDDGVGMTMEQVVSLFKGCSEHEHHSIGKINYTLKTVGFSNLDINAVLNEGTTVSFEIPFQPQHS</sequence>
<protein>
    <submittedName>
        <fullName evidence="3">Putative regulator of cell autolysis</fullName>
    </submittedName>
</protein>
<feature type="domain" description="Histidine kinase/HSP90-like ATPase" evidence="1">
    <location>
        <begin position="97"/>
        <end position="194"/>
    </location>
</feature>
<dbReference type="EMBL" id="CM001441">
    <property type="protein sequence ID" value="EHQ89672.1"/>
    <property type="molecule type" value="Genomic_DNA"/>
</dbReference>
<dbReference type="Pfam" id="PF06580">
    <property type="entry name" value="His_kinase"/>
    <property type="match status" value="1"/>
</dbReference>
<evidence type="ECO:0000313" key="4">
    <source>
        <dbReference type="Proteomes" id="UP000005104"/>
    </source>
</evidence>
<dbReference type="Proteomes" id="UP000005104">
    <property type="component" value="Chromosome"/>
</dbReference>
<dbReference type="InterPro" id="IPR050640">
    <property type="entry name" value="Bact_2-comp_sensor_kinase"/>
</dbReference>
<dbReference type="InterPro" id="IPR036890">
    <property type="entry name" value="HATPase_C_sf"/>
</dbReference>
<dbReference type="Pfam" id="PF02518">
    <property type="entry name" value="HATPase_c"/>
    <property type="match status" value="1"/>
</dbReference>
<dbReference type="PANTHER" id="PTHR34220:SF7">
    <property type="entry name" value="SENSOR HISTIDINE KINASE YPDA"/>
    <property type="match status" value="1"/>
</dbReference>
<feature type="domain" description="Signal transduction histidine kinase internal region" evidence="2">
    <location>
        <begin position="5"/>
        <end position="78"/>
    </location>
</feature>
<reference evidence="3 4" key="1">
    <citation type="submission" date="2011-11" db="EMBL/GenBank/DDBJ databases">
        <title>The Noncontiguous Finished genome of Desulfosporosinus youngiae DSM 17734.</title>
        <authorList>
            <consortium name="US DOE Joint Genome Institute (JGI-PGF)"/>
            <person name="Lucas S."/>
            <person name="Han J."/>
            <person name="Lapidus A."/>
            <person name="Cheng J.-F."/>
            <person name="Goodwin L."/>
            <person name="Pitluck S."/>
            <person name="Peters L."/>
            <person name="Ovchinnikova G."/>
            <person name="Lu M."/>
            <person name="Land M.L."/>
            <person name="Hauser L."/>
            <person name="Pester M."/>
            <person name="Spring S."/>
            <person name="Ollivier B."/>
            <person name="Rattei T."/>
            <person name="Klenk H.-P."/>
            <person name="Wagner M."/>
            <person name="Loy A."/>
            <person name="Woyke T.J."/>
        </authorList>
    </citation>
    <scope>NUCLEOTIDE SEQUENCE [LARGE SCALE GENOMIC DNA]</scope>
    <source>
        <strain evidence="3 4">DSM 17734</strain>
    </source>
</reference>
<dbReference type="SUPFAM" id="SSF55874">
    <property type="entry name" value="ATPase domain of HSP90 chaperone/DNA topoisomerase II/histidine kinase"/>
    <property type="match status" value="1"/>
</dbReference>
<evidence type="ECO:0000259" key="2">
    <source>
        <dbReference type="Pfam" id="PF06580"/>
    </source>
</evidence>
<gene>
    <name evidence="3" type="ORF">DesyoDRAFT_2606</name>
</gene>
<dbReference type="RefSeq" id="WP_007783568.1">
    <property type="nucleotide sequence ID" value="NZ_CM001441.1"/>
</dbReference>
<organism evidence="3 4">
    <name type="scientific">Desulfosporosinus youngiae DSM 17734</name>
    <dbReference type="NCBI Taxonomy" id="768710"/>
    <lineage>
        <taxon>Bacteria</taxon>
        <taxon>Bacillati</taxon>
        <taxon>Bacillota</taxon>
        <taxon>Clostridia</taxon>
        <taxon>Eubacteriales</taxon>
        <taxon>Desulfitobacteriaceae</taxon>
        <taxon>Desulfosporosinus</taxon>
    </lineage>
</organism>
<dbReference type="Gene3D" id="3.30.565.10">
    <property type="entry name" value="Histidine kinase-like ATPase, C-terminal domain"/>
    <property type="match status" value="1"/>
</dbReference>
<dbReference type="OrthoDB" id="9809348at2"/>
<dbReference type="eggNOG" id="COG3275">
    <property type="taxonomic scope" value="Bacteria"/>
</dbReference>
<evidence type="ECO:0000313" key="3">
    <source>
        <dbReference type="EMBL" id="EHQ89672.1"/>
    </source>
</evidence>
<dbReference type="InterPro" id="IPR003594">
    <property type="entry name" value="HATPase_dom"/>
</dbReference>
<dbReference type="GO" id="GO:0016020">
    <property type="term" value="C:membrane"/>
    <property type="evidence" value="ECO:0007669"/>
    <property type="project" value="InterPro"/>
</dbReference>
<evidence type="ECO:0000259" key="1">
    <source>
        <dbReference type="Pfam" id="PF02518"/>
    </source>
</evidence>
<dbReference type="PANTHER" id="PTHR34220">
    <property type="entry name" value="SENSOR HISTIDINE KINASE YPDA"/>
    <property type="match status" value="1"/>
</dbReference>